<accession>A0A1V8SRW2</accession>
<evidence type="ECO:0000313" key="1">
    <source>
        <dbReference type="EMBL" id="OQO01903.1"/>
    </source>
</evidence>
<reference evidence="2" key="1">
    <citation type="submission" date="2017-03" db="EMBL/GenBank/DDBJ databases">
        <title>Genomes of endolithic fungi from Antarctica.</title>
        <authorList>
            <person name="Coleine C."/>
            <person name="Masonjones S."/>
            <person name="Stajich J.E."/>
        </authorList>
    </citation>
    <scope>NUCLEOTIDE SEQUENCE [LARGE SCALE GENOMIC DNA]</scope>
    <source>
        <strain evidence="2">CCFEE 5527</strain>
    </source>
</reference>
<sequence length="309" mass="34948">MSSVPTMPDTPSTRCRLLELAPELRNEIYDPVYTHDTRRFTLSLMRRQEPQKALLLTCKLINNEAGGVYHAAFRSYVESTVFCVHGKSAGESYVRSEACLDDDIAHINILSMHACIDTEGDPLYDAITYIIDGCKTQFRTKRCFIKYFTDYEIGIRKRESGGEDVITRRTPLPVVSMSKDWLLEVLDRCSWLDHDETCNDEDLLDPLNEIADYGGYQTLNRPHGKSSAPMMRRDCSVVVRDGYCNLLYSFTYGIVAELEDWGNIPNEVRAVANYSTGSEFAVRSSCNFGSEETEGAKDSCLMRGPEFIA</sequence>
<gene>
    <name evidence="1" type="ORF">B0A48_12376</name>
</gene>
<keyword evidence="2" id="KW-1185">Reference proteome</keyword>
<evidence type="ECO:0000313" key="2">
    <source>
        <dbReference type="Proteomes" id="UP000192596"/>
    </source>
</evidence>
<dbReference type="AlphaFoldDB" id="A0A1V8SRW2"/>
<dbReference type="InParanoid" id="A0A1V8SRW2"/>
<dbReference type="OrthoDB" id="5413827at2759"/>
<protein>
    <submittedName>
        <fullName evidence="1">Uncharacterized protein</fullName>
    </submittedName>
</protein>
<proteinExistence type="predicted"/>
<organism evidence="1 2">
    <name type="scientific">Cryoendolithus antarcticus</name>
    <dbReference type="NCBI Taxonomy" id="1507870"/>
    <lineage>
        <taxon>Eukaryota</taxon>
        <taxon>Fungi</taxon>
        <taxon>Dikarya</taxon>
        <taxon>Ascomycota</taxon>
        <taxon>Pezizomycotina</taxon>
        <taxon>Dothideomycetes</taxon>
        <taxon>Dothideomycetidae</taxon>
        <taxon>Cladosporiales</taxon>
        <taxon>Cladosporiaceae</taxon>
        <taxon>Cryoendolithus</taxon>
    </lineage>
</organism>
<dbReference type="EMBL" id="NAJO01000029">
    <property type="protein sequence ID" value="OQO01903.1"/>
    <property type="molecule type" value="Genomic_DNA"/>
</dbReference>
<dbReference type="Proteomes" id="UP000192596">
    <property type="component" value="Unassembled WGS sequence"/>
</dbReference>
<name>A0A1V8SRW2_9PEZI</name>
<comment type="caution">
    <text evidence="1">The sequence shown here is derived from an EMBL/GenBank/DDBJ whole genome shotgun (WGS) entry which is preliminary data.</text>
</comment>